<feature type="binding site" evidence="2">
    <location>
        <begin position="120"/>
        <end position="123"/>
    </location>
    <ligand>
        <name>glutathione</name>
        <dbReference type="ChEBI" id="CHEBI:57925"/>
    </ligand>
</feature>
<proteinExistence type="predicted"/>
<keyword evidence="6" id="KW-1185">Reference proteome</keyword>
<dbReference type="SFLD" id="SFLDG01148">
    <property type="entry name" value="Xi_(cytGST)"/>
    <property type="match status" value="1"/>
</dbReference>
<dbReference type="KEGG" id="ajp:AMJAP_3004"/>
<feature type="domain" description="GST C-terminal" evidence="4">
    <location>
        <begin position="147"/>
        <end position="286"/>
    </location>
</feature>
<feature type="site" description="Lowers pKa of active site Cys" evidence="3">
    <location>
        <position position="243"/>
    </location>
</feature>
<keyword evidence="5" id="KW-0808">Transferase</keyword>
<gene>
    <name evidence="5" type="ORF">AMJAP_3004</name>
</gene>
<evidence type="ECO:0000313" key="5">
    <source>
        <dbReference type="EMBL" id="BBB27589.1"/>
    </source>
</evidence>
<feature type="binding site" evidence="2">
    <location>
        <begin position="138"/>
        <end position="139"/>
    </location>
    <ligand>
        <name>glutathione</name>
        <dbReference type="ChEBI" id="CHEBI:57925"/>
    </ligand>
</feature>
<dbReference type="InterPro" id="IPR040079">
    <property type="entry name" value="Glutathione_S-Trfase"/>
</dbReference>
<protein>
    <submittedName>
        <fullName evidence="5">Glutathione S-transferase</fullName>
    </submittedName>
</protein>
<evidence type="ECO:0000256" key="1">
    <source>
        <dbReference type="PIRSR" id="PIRSR015753-1"/>
    </source>
</evidence>
<organism evidence="5 6">
    <name type="scientific">Amphritea japonica ATCC BAA-1530</name>
    <dbReference type="NCBI Taxonomy" id="1278309"/>
    <lineage>
        <taxon>Bacteria</taxon>
        <taxon>Pseudomonadati</taxon>
        <taxon>Pseudomonadota</taxon>
        <taxon>Gammaproteobacteria</taxon>
        <taxon>Oceanospirillales</taxon>
        <taxon>Oceanospirillaceae</taxon>
        <taxon>Amphritea</taxon>
    </lineage>
</organism>
<dbReference type="SUPFAM" id="SSF52833">
    <property type="entry name" value="Thioredoxin-like"/>
    <property type="match status" value="1"/>
</dbReference>
<sequence>MLVNGVWQSKWDPVQKKDAQGRFVRQSSTFREGIPAERIKAKSLGVKLYVAYICPWATRTLIARSLLGLEQAIPISVVEPVLSDFGWKFGDYPGSTSADLEVVEYMHQLYTQSDALYTGRATVPVLWDCEQGVILNNESADIIRIFNDDLRPLHQSAIDLVPDSLEQSIDRFNEHIYESLNNGVYKAGFATTQEAYEEACKGVFDTLNYLEKHFSEYCYAVGELLTESDIRLFVTLVRFDPAYFSLFKTNRQRVSDFPNISAYLERLLRIPGFAKNTRIDHIKAGYYSIKALNPNGIVPSGPELDWYRYLGELS</sequence>
<dbReference type="InterPro" id="IPR004045">
    <property type="entry name" value="Glutathione_S-Trfase_N"/>
</dbReference>
<dbReference type="CDD" id="cd03190">
    <property type="entry name" value="GST_C_Omega_like"/>
    <property type="match status" value="1"/>
</dbReference>
<accession>A0A7R6P5H1</accession>
<reference evidence="5 6" key="1">
    <citation type="journal article" date="2008" name="Int. J. Syst. Evol. Microbiol.">
        <title>Amphritea japonica sp. nov. and Amphritea balenae sp. nov., isolated from the sediment adjacent to sperm whale carcasses off Kagoshima, Japan.</title>
        <authorList>
            <person name="Miyazaki M."/>
            <person name="Nogi Y."/>
            <person name="Fujiwara Y."/>
            <person name="Kawato M."/>
            <person name="Nagahama T."/>
            <person name="Kubokawa K."/>
            <person name="Horikoshi K."/>
        </authorList>
    </citation>
    <scope>NUCLEOTIDE SEQUENCE [LARGE SCALE GENOMIC DNA]</scope>
    <source>
        <strain evidence="5 6">ATCC BAA-1530</strain>
    </source>
</reference>
<evidence type="ECO:0000256" key="3">
    <source>
        <dbReference type="PIRSR" id="PIRSR015753-3"/>
    </source>
</evidence>
<dbReference type="InterPro" id="IPR016639">
    <property type="entry name" value="GST_Omega/GSH"/>
</dbReference>
<name>A0A7R6P5H1_9GAMM</name>
<evidence type="ECO:0000256" key="2">
    <source>
        <dbReference type="PIRSR" id="PIRSR015753-2"/>
    </source>
</evidence>
<dbReference type="InterPro" id="IPR047047">
    <property type="entry name" value="GST_Omega-like_C"/>
</dbReference>
<dbReference type="SFLD" id="SFLDS00019">
    <property type="entry name" value="Glutathione_Transferase_(cytos"/>
    <property type="match status" value="1"/>
</dbReference>
<dbReference type="InterPro" id="IPR036249">
    <property type="entry name" value="Thioredoxin-like_sf"/>
</dbReference>
<feature type="binding site" evidence="2">
    <location>
        <position position="87"/>
    </location>
    <ligand>
        <name>glutathione</name>
        <dbReference type="ChEBI" id="CHEBI:57925"/>
    </ligand>
</feature>
<dbReference type="SUPFAM" id="SSF47616">
    <property type="entry name" value="GST C-terminal domain-like"/>
    <property type="match status" value="1"/>
</dbReference>
<dbReference type="Pfam" id="PF13409">
    <property type="entry name" value="GST_N_2"/>
    <property type="match status" value="1"/>
</dbReference>
<evidence type="ECO:0000259" key="4">
    <source>
        <dbReference type="PROSITE" id="PS50405"/>
    </source>
</evidence>
<dbReference type="InterPro" id="IPR010987">
    <property type="entry name" value="Glutathione-S-Trfase_C-like"/>
</dbReference>
<feature type="site" description="Lowers pKa of active site Cys" evidence="3">
    <location>
        <position position="286"/>
    </location>
</feature>
<dbReference type="EMBL" id="AP014545">
    <property type="protein sequence ID" value="BBB27589.1"/>
    <property type="molecule type" value="Genomic_DNA"/>
</dbReference>
<dbReference type="GO" id="GO:0005737">
    <property type="term" value="C:cytoplasm"/>
    <property type="evidence" value="ECO:0007669"/>
    <property type="project" value="TreeGrafter"/>
</dbReference>
<dbReference type="Pfam" id="PF13410">
    <property type="entry name" value="GST_C_2"/>
    <property type="match status" value="1"/>
</dbReference>
<dbReference type="SFLD" id="SFLDG01206">
    <property type="entry name" value="Xi.1"/>
    <property type="match status" value="1"/>
</dbReference>
<feature type="active site" description="Proton donor/acceptor" evidence="1">
    <location>
        <position position="185"/>
    </location>
</feature>
<dbReference type="Proteomes" id="UP000595663">
    <property type="component" value="Chromosome"/>
</dbReference>
<dbReference type="PIRSF" id="PIRSF015753">
    <property type="entry name" value="GST"/>
    <property type="match status" value="1"/>
</dbReference>
<dbReference type="GO" id="GO:0004364">
    <property type="term" value="F:glutathione transferase activity"/>
    <property type="evidence" value="ECO:0007669"/>
    <property type="project" value="InterPro"/>
</dbReference>
<dbReference type="Gene3D" id="3.40.30.10">
    <property type="entry name" value="Glutaredoxin"/>
    <property type="match status" value="1"/>
</dbReference>
<feature type="active site" description="Nucleophile" evidence="1">
    <location>
        <position position="54"/>
    </location>
</feature>
<dbReference type="AlphaFoldDB" id="A0A7R6P5H1"/>
<dbReference type="RefSeq" id="WP_019623070.1">
    <property type="nucleotide sequence ID" value="NZ_AP014545.1"/>
</dbReference>
<dbReference type="PANTHER" id="PTHR32419:SF6">
    <property type="entry name" value="GLUTATHIONE S-TRANSFERASE OMEGA-LIKE 1-RELATED"/>
    <property type="match status" value="1"/>
</dbReference>
<dbReference type="OrthoDB" id="9769158at2"/>
<dbReference type="PROSITE" id="PS50405">
    <property type="entry name" value="GST_CTER"/>
    <property type="match status" value="1"/>
</dbReference>
<dbReference type="Gene3D" id="1.20.1050.10">
    <property type="match status" value="1"/>
</dbReference>
<evidence type="ECO:0000313" key="6">
    <source>
        <dbReference type="Proteomes" id="UP000595663"/>
    </source>
</evidence>
<dbReference type="InterPro" id="IPR036282">
    <property type="entry name" value="Glutathione-S-Trfase_C_sf"/>
</dbReference>
<dbReference type="PANTHER" id="PTHR32419">
    <property type="entry name" value="GLUTATHIONYL-HYDROQUINONE REDUCTASE"/>
    <property type="match status" value="1"/>
</dbReference>